<feature type="signal peptide" evidence="2">
    <location>
        <begin position="1"/>
        <end position="19"/>
    </location>
</feature>
<evidence type="ECO:0000313" key="3">
    <source>
        <dbReference type="EMBL" id="CAD9702928.1"/>
    </source>
</evidence>
<feature type="region of interest" description="Disordered" evidence="1">
    <location>
        <begin position="83"/>
        <end position="102"/>
    </location>
</feature>
<feature type="chain" id="PRO_5031462130" evidence="2">
    <location>
        <begin position="20"/>
        <end position="351"/>
    </location>
</feature>
<feature type="compositionally biased region" description="Low complexity" evidence="1">
    <location>
        <begin position="47"/>
        <end position="63"/>
    </location>
</feature>
<name>A0A7S2WSA2_9STRA</name>
<feature type="region of interest" description="Disordered" evidence="1">
    <location>
        <begin position="251"/>
        <end position="284"/>
    </location>
</feature>
<sequence length="351" mass="38788">MKFILCSFLSLVNIQYGNSAFTITSPRVIINKEQERQPWTRSTALKRSSSTQSSSSSTSLLLRTRNKKTRDDDCIIKLFAEDSDSNNSSSSSSSSNNSGGGGIQLVKNELIRPIRVDIVLGPRKRAYIVKIEANEEERKALAKRFRLSEIVKLEAEIQLMGDSSRHNNNGGYYGSGGGTIQAEGLIVATCTQTCVRTNEGFDVDLEFDFSTMVRPLISTAAMQQQQQLLEDEENAETTTVVLGGMDISNFEGGGRKAKATNKRKNNKKGRRETKGMRGTSSGQTLDEYDIKQLQDLLKDIDMEDDVIEDESVWGSDGILDVGELVAQLFRLKLDPYPKKPGSEPVTYSITG</sequence>
<evidence type="ECO:0000256" key="2">
    <source>
        <dbReference type="SAM" id="SignalP"/>
    </source>
</evidence>
<reference evidence="3" key="1">
    <citation type="submission" date="2021-01" db="EMBL/GenBank/DDBJ databases">
        <authorList>
            <person name="Corre E."/>
            <person name="Pelletier E."/>
            <person name="Niang G."/>
            <person name="Scheremetjew M."/>
            <person name="Finn R."/>
            <person name="Kale V."/>
            <person name="Holt S."/>
            <person name="Cochrane G."/>
            <person name="Meng A."/>
            <person name="Brown T."/>
            <person name="Cohen L."/>
        </authorList>
    </citation>
    <scope>NUCLEOTIDE SEQUENCE</scope>
    <source>
        <strain evidence="3">CCMP1452</strain>
    </source>
</reference>
<proteinExistence type="predicted"/>
<feature type="compositionally biased region" description="Low complexity" evidence="1">
    <location>
        <begin position="85"/>
        <end position="97"/>
    </location>
</feature>
<feature type="region of interest" description="Disordered" evidence="1">
    <location>
        <begin position="39"/>
        <end position="65"/>
    </location>
</feature>
<organism evidence="3">
    <name type="scientific">Eucampia antarctica</name>
    <dbReference type="NCBI Taxonomy" id="49252"/>
    <lineage>
        <taxon>Eukaryota</taxon>
        <taxon>Sar</taxon>
        <taxon>Stramenopiles</taxon>
        <taxon>Ochrophyta</taxon>
        <taxon>Bacillariophyta</taxon>
        <taxon>Mediophyceae</taxon>
        <taxon>Biddulphiophycidae</taxon>
        <taxon>Hemiaulales</taxon>
        <taxon>Hemiaulaceae</taxon>
        <taxon>Eucampia</taxon>
    </lineage>
</organism>
<evidence type="ECO:0000256" key="1">
    <source>
        <dbReference type="SAM" id="MobiDB-lite"/>
    </source>
</evidence>
<dbReference type="AlphaFoldDB" id="A0A7S2WSA2"/>
<feature type="compositionally biased region" description="Basic residues" evidence="1">
    <location>
        <begin position="255"/>
        <end position="271"/>
    </location>
</feature>
<dbReference type="EMBL" id="HBHI01030973">
    <property type="protein sequence ID" value="CAD9702928.1"/>
    <property type="molecule type" value="Transcribed_RNA"/>
</dbReference>
<accession>A0A7S2WSA2</accession>
<protein>
    <submittedName>
        <fullName evidence="3">Uncharacterized protein</fullName>
    </submittedName>
</protein>
<gene>
    <name evidence="3" type="ORF">EANT1437_LOCUS15935</name>
</gene>
<keyword evidence="2" id="KW-0732">Signal</keyword>